<dbReference type="EC" id="1.17.4.1" evidence="2"/>
<evidence type="ECO:0000313" key="8">
    <source>
        <dbReference type="Proteomes" id="UP000723714"/>
    </source>
</evidence>
<evidence type="ECO:0000256" key="4">
    <source>
        <dbReference type="ARBA" id="ARBA00022741"/>
    </source>
</evidence>
<evidence type="ECO:0000256" key="3">
    <source>
        <dbReference type="ARBA" id="ARBA00022634"/>
    </source>
</evidence>
<comment type="catalytic activity">
    <reaction evidence="5">
        <text>a 2'-deoxyribonucleoside 5'-diphosphate + [thioredoxin]-disulfide + H2O = a ribonucleoside 5'-diphosphate + [thioredoxin]-dithiol</text>
        <dbReference type="Rhea" id="RHEA:23252"/>
        <dbReference type="Rhea" id="RHEA-COMP:10698"/>
        <dbReference type="Rhea" id="RHEA-COMP:10700"/>
        <dbReference type="ChEBI" id="CHEBI:15377"/>
        <dbReference type="ChEBI" id="CHEBI:29950"/>
        <dbReference type="ChEBI" id="CHEBI:50058"/>
        <dbReference type="ChEBI" id="CHEBI:57930"/>
        <dbReference type="ChEBI" id="CHEBI:73316"/>
        <dbReference type="EC" id="1.17.4.1"/>
    </reaction>
</comment>
<keyword evidence="4" id="KW-0547">Nucleotide-binding</keyword>
<dbReference type="Proteomes" id="UP000723714">
    <property type="component" value="Unassembled WGS sequence"/>
</dbReference>
<dbReference type="InterPro" id="IPR023806">
    <property type="entry name" value="CHP03905"/>
</dbReference>
<evidence type="ECO:0000256" key="5">
    <source>
        <dbReference type="ARBA" id="ARBA00047754"/>
    </source>
</evidence>
<sequence>MEYRPQGVCSRMINFDIEDNKVRNVSFDGGCNGNLQGISRLIDGMDVDEAISKIEGIRCGFKKTSCPDQLANALKKATGK</sequence>
<feature type="domain" description="TSCPD" evidence="6">
    <location>
        <begin position="3"/>
        <end position="77"/>
    </location>
</feature>
<dbReference type="NCBIfam" id="TIGR03905">
    <property type="entry name" value="TIGR03905_4_Cys"/>
    <property type="match status" value="1"/>
</dbReference>
<reference evidence="7 8" key="1">
    <citation type="submission" date="2021-06" db="EMBL/GenBank/DDBJ databases">
        <title>Faecalicatena sp. nov. isolated from porcine feces.</title>
        <authorList>
            <person name="Oh B.S."/>
            <person name="Lee J.H."/>
        </authorList>
    </citation>
    <scope>NUCLEOTIDE SEQUENCE [LARGE SCALE GENOMIC DNA]</scope>
    <source>
        <strain evidence="7 8">AGMB00832</strain>
    </source>
</reference>
<evidence type="ECO:0000313" key="7">
    <source>
        <dbReference type="EMBL" id="MBU3876507.1"/>
    </source>
</evidence>
<evidence type="ECO:0000256" key="2">
    <source>
        <dbReference type="ARBA" id="ARBA00012274"/>
    </source>
</evidence>
<comment type="caution">
    <text evidence="7">The sequence shown here is derived from an EMBL/GenBank/DDBJ whole genome shotgun (WGS) entry which is preliminary data.</text>
</comment>
<dbReference type="InterPro" id="IPR024434">
    <property type="entry name" value="TSCPD_dom"/>
</dbReference>
<dbReference type="RefSeq" id="WP_168866420.1">
    <property type="nucleotide sequence ID" value="NZ_JABACJ020000010.1"/>
</dbReference>
<accession>A0ABS6D5M1</accession>
<organism evidence="7 8">
    <name type="scientific">Faecalicatena faecalis</name>
    <dbReference type="NCBI Taxonomy" id="2726362"/>
    <lineage>
        <taxon>Bacteria</taxon>
        <taxon>Bacillati</taxon>
        <taxon>Bacillota</taxon>
        <taxon>Clostridia</taxon>
        <taxon>Lachnospirales</taxon>
        <taxon>Lachnospiraceae</taxon>
        <taxon>Faecalicatena</taxon>
    </lineage>
</organism>
<dbReference type="EMBL" id="JABACJ020000010">
    <property type="protein sequence ID" value="MBU3876507.1"/>
    <property type="molecule type" value="Genomic_DNA"/>
</dbReference>
<evidence type="ECO:0000259" key="6">
    <source>
        <dbReference type="Pfam" id="PF12637"/>
    </source>
</evidence>
<proteinExistence type="inferred from homology"/>
<name>A0ABS6D5M1_9FIRM</name>
<comment type="similarity">
    <text evidence="1">Belongs to the ribonucleoside diphosphate reductase class-2 family.</text>
</comment>
<gene>
    <name evidence="7" type="ORF">HGO97_011860</name>
</gene>
<dbReference type="Pfam" id="PF12637">
    <property type="entry name" value="TSCPD"/>
    <property type="match status" value="1"/>
</dbReference>
<keyword evidence="8" id="KW-1185">Reference proteome</keyword>
<evidence type="ECO:0000256" key="1">
    <source>
        <dbReference type="ARBA" id="ARBA00007405"/>
    </source>
</evidence>
<protein>
    <recommendedName>
        <fullName evidence="2">ribonucleoside-diphosphate reductase</fullName>
        <ecNumber evidence="2">1.17.4.1</ecNumber>
    </recommendedName>
</protein>
<keyword evidence="3" id="KW-0237">DNA synthesis</keyword>